<sequence>MAVLRTLDEVVAAVLAVDRERRLRATDAGTRTIVGLAGAPGSGKSTVGEALVARLDDRAQLVSMDGFHLHQARLVELGRRDRMGAPDTFDVDGFVALLRQLRTARGTVVAPGFDREIEERTPGAIRIGRERSLVVVEGNYLLHDEGGWAAARPLLDLTLFVALERGIRLRRLTARHERYGKTAAQARAWALGPDEANARLIERTRGRADHELRLT</sequence>
<gene>
    <name evidence="2" type="ORF">E3O65_06825</name>
</gene>
<dbReference type="PANTHER" id="PTHR10285">
    <property type="entry name" value="URIDINE KINASE"/>
    <property type="match status" value="1"/>
</dbReference>
<dbReference type="RefSeq" id="WP_134362977.1">
    <property type="nucleotide sequence ID" value="NZ_SOGJ01000015.1"/>
</dbReference>
<dbReference type="NCBIfam" id="NF006743">
    <property type="entry name" value="PRK09270.1-2"/>
    <property type="match status" value="1"/>
</dbReference>
<organism evidence="2 3">
    <name type="scientific">Cryobacterium breve</name>
    <dbReference type="NCBI Taxonomy" id="1259258"/>
    <lineage>
        <taxon>Bacteria</taxon>
        <taxon>Bacillati</taxon>
        <taxon>Actinomycetota</taxon>
        <taxon>Actinomycetes</taxon>
        <taxon>Micrococcales</taxon>
        <taxon>Microbacteriaceae</taxon>
        <taxon>Cryobacterium</taxon>
    </lineage>
</organism>
<keyword evidence="2" id="KW-0808">Transferase</keyword>
<dbReference type="InterPro" id="IPR006083">
    <property type="entry name" value="PRK/URK"/>
</dbReference>
<dbReference type="Pfam" id="PF00485">
    <property type="entry name" value="PRK"/>
    <property type="match status" value="1"/>
</dbReference>
<proteinExistence type="predicted"/>
<accession>A0ABY2J4T8</accession>
<dbReference type="InterPro" id="IPR027417">
    <property type="entry name" value="P-loop_NTPase"/>
</dbReference>
<feature type="domain" description="Phosphoribulokinase/uridine kinase" evidence="1">
    <location>
        <begin position="33"/>
        <end position="175"/>
    </location>
</feature>
<reference evidence="2 3" key="1">
    <citation type="submission" date="2019-03" db="EMBL/GenBank/DDBJ databases">
        <title>Genomics of glacier-inhabiting Cryobacterium strains.</title>
        <authorList>
            <person name="Liu Q."/>
            <person name="Xin Y.-H."/>
        </authorList>
    </citation>
    <scope>NUCLEOTIDE SEQUENCE [LARGE SCALE GENOMIC DNA]</scope>
    <source>
        <strain evidence="2 3">TMT4-23</strain>
    </source>
</reference>
<evidence type="ECO:0000313" key="2">
    <source>
        <dbReference type="EMBL" id="TFC99372.1"/>
    </source>
</evidence>
<comment type="caution">
    <text evidence="2">The sequence shown here is derived from an EMBL/GenBank/DDBJ whole genome shotgun (WGS) entry which is preliminary data.</text>
</comment>
<name>A0ABY2J4T8_9MICO</name>
<keyword evidence="2" id="KW-0418">Kinase</keyword>
<evidence type="ECO:0000313" key="3">
    <source>
        <dbReference type="Proteomes" id="UP000298355"/>
    </source>
</evidence>
<keyword evidence="3" id="KW-1185">Reference proteome</keyword>
<dbReference type="EMBL" id="SOGJ01000015">
    <property type="protein sequence ID" value="TFC99372.1"/>
    <property type="molecule type" value="Genomic_DNA"/>
</dbReference>
<evidence type="ECO:0000259" key="1">
    <source>
        <dbReference type="Pfam" id="PF00485"/>
    </source>
</evidence>
<dbReference type="GO" id="GO:0016301">
    <property type="term" value="F:kinase activity"/>
    <property type="evidence" value="ECO:0007669"/>
    <property type="project" value="UniProtKB-KW"/>
</dbReference>
<protein>
    <submittedName>
        <fullName evidence="2">Nucleoside/nucleotide kinase family protein</fullName>
    </submittedName>
</protein>
<dbReference type="Gene3D" id="3.40.50.300">
    <property type="entry name" value="P-loop containing nucleotide triphosphate hydrolases"/>
    <property type="match status" value="1"/>
</dbReference>
<dbReference type="Proteomes" id="UP000298355">
    <property type="component" value="Unassembled WGS sequence"/>
</dbReference>
<dbReference type="SUPFAM" id="SSF52540">
    <property type="entry name" value="P-loop containing nucleoside triphosphate hydrolases"/>
    <property type="match status" value="1"/>
</dbReference>